<organism evidence="2 3">
    <name type="scientific">Microlunatus phosphovorus (strain ATCC 700054 / DSM 10555 / JCM 9379 / NBRC 101784 / NCIMB 13414 / VKM Ac-1990 / NM-1)</name>
    <dbReference type="NCBI Taxonomy" id="1032480"/>
    <lineage>
        <taxon>Bacteria</taxon>
        <taxon>Bacillati</taxon>
        <taxon>Actinomycetota</taxon>
        <taxon>Actinomycetes</taxon>
        <taxon>Propionibacteriales</taxon>
        <taxon>Propionibacteriaceae</taxon>
        <taxon>Microlunatus</taxon>
    </lineage>
</organism>
<name>F5XIG5_MICPN</name>
<protein>
    <recommendedName>
        <fullName evidence="1">Alpha/beta hydrolase fold-3 domain-containing protein</fullName>
    </recommendedName>
</protein>
<dbReference type="Gene3D" id="3.40.50.1820">
    <property type="entry name" value="alpha/beta hydrolase"/>
    <property type="match status" value="1"/>
</dbReference>
<evidence type="ECO:0000259" key="1">
    <source>
        <dbReference type="Pfam" id="PF07859"/>
    </source>
</evidence>
<dbReference type="OrthoDB" id="9803828at2"/>
<accession>F5XIG5</accession>
<dbReference type="RefSeq" id="WP_013866017.1">
    <property type="nucleotide sequence ID" value="NC_015635.1"/>
</dbReference>
<dbReference type="AlphaFoldDB" id="F5XIG5"/>
<proteinExistence type="predicted"/>
<gene>
    <name evidence="2" type="ordered locus">MLP_51890</name>
</gene>
<dbReference type="Proteomes" id="UP000007947">
    <property type="component" value="Chromosome"/>
</dbReference>
<feature type="domain" description="Alpha/beta hydrolase fold-3" evidence="1">
    <location>
        <begin position="80"/>
        <end position="140"/>
    </location>
</feature>
<dbReference type="eggNOG" id="COG0657">
    <property type="taxonomic scope" value="Bacteria"/>
</dbReference>
<dbReference type="InterPro" id="IPR029058">
    <property type="entry name" value="AB_hydrolase_fold"/>
</dbReference>
<dbReference type="STRING" id="1032480.MLP_51890"/>
<evidence type="ECO:0000313" key="3">
    <source>
        <dbReference type="Proteomes" id="UP000007947"/>
    </source>
</evidence>
<dbReference type="Pfam" id="PF07859">
    <property type="entry name" value="Abhydrolase_3"/>
    <property type="match status" value="1"/>
</dbReference>
<dbReference type="GO" id="GO:0016787">
    <property type="term" value="F:hydrolase activity"/>
    <property type="evidence" value="ECO:0007669"/>
    <property type="project" value="InterPro"/>
</dbReference>
<dbReference type="KEGG" id="mph:MLP_51890"/>
<dbReference type="EMBL" id="AP012204">
    <property type="protein sequence ID" value="BAK38203.1"/>
    <property type="molecule type" value="Genomic_DNA"/>
</dbReference>
<evidence type="ECO:0000313" key="2">
    <source>
        <dbReference type="EMBL" id="BAK38203.1"/>
    </source>
</evidence>
<keyword evidence="3" id="KW-1185">Reference proteome</keyword>
<dbReference type="HOGENOM" id="CLU_1353365_0_0_11"/>
<dbReference type="InterPro" id="IPR013094">
    <property type="entry name" value="AB_hydrolase_3"/>
</dbReference>
<reference evidence="2 3" key="1">
    <citation type="submission" date="2011-05" db="EMBL/GenBank/DDBJ databases">
        <title>Whole genome sequence of Microlunatus phosphovorus NM-1.</title>
        <authorList>
            <person name="Hosoyama A."/>
            <person name="Sasaki K."/>
            <person name="Harada T."/>
            <person name="Igarashi R."/>
            <person name="Kawakoshi A."/>
            <person name="Sasagawa M."/>
            <person name="Fukada J."/>
            <person name="Nakamura S."/>
            <person name="Katano Y."/>
            <person name="Hanada S."/>
            <person name="Kamagata Y."/>
            <person name="Nakamura N."/>
            <person name="Yamazaki S."/>
            <person name="Fujita N."/>
        </authorList>
    </citation>
    <scope>NUCLEOTIDE SEQUENCE [LARGE SCALE GENOMIC DNA]</scope>
    <source>
        <strain evidence="3">ATCC 700054 / DSM 10555 / JCM 9379 / NBRC 101784 / NCIMB 13414 / VKM Ac-1990 / NM-1</strain>
    </source>
</reference>
<sequence length="202" mass="21652">MKLGLSQLIDPRLLPLVDTTRAFYEKCGPGRGPSTWDELQSARDVARPPAPSNPPAVTEVVGCGDRTVPVRIHSPTPAAPNRRAEPDISPIYADLANLPPVLIVEEDILLDDNLAMAARRSAAGIDIDLRVYPAAPHGFTAHETFVARAALEDIHLWLGSRFGRNASSVSSMEPEANGLVLLPAVPGQVITDEMVVEARLDG</sequence>
<dbReference type="SUPFAM" id="SSF53474">
    <property type="entry name" value="alpha/beta-Hydrolases"/>
    <property type="match status" value="1"/>
</dbReference>